<keyword evidence="4" id="KW-0245">EGF-like domain</keyword>
<feature type="domain" description="EGF-like" evidence="19">
    <location>
        <begin position="760"/>
        <end position="808"/>
    </location>
</feature>
<feature type="domain" description="EGF-like calcium-binding" evidence="18">
    <location>
        <begin position="434"/>
        <end position="479"/>
    </location>
</feature>
<dbReference type="PROSITE" id="PS01209">
    <property type="entry name" value="LDLRA_1"/>
    <property type="match status" value="4"/>
</dbReference>
<feature type="repeat" description="LDL-receptor class B" evidence="15">
    <location>
        <begin position="622"/>
        <end position="666"/>
    </location>
</feature>
<evidence type="ECO:0000259" key="19">
    <source>
        <dbReference type="SMART" id="SM00181"/>
    </source>
</evidence>
<dbReference type="PRINTS" id="PR00261">
    <property type="entry name" value="LDLRECEPTOR"/>
</dbReference>
<dbReference type="WBParaSite" id="PTRK_0000173200.1">
    <property type="protein sequence ID" value="PTRK_0000173200.1"/>
    <property type="gene ID" value="PTRK_0000173200"/>
</dbReference>
<reference evidence="21" key="1">
    <citation type="submission" date="2017-02" db="UniProtKB">
        <authorList>
            <consortium name="WormBaseParasite"/>
        </authorList>
    </citation>
    <scope>IDENTIFICATION</scope>
</reference>
<dbReference type="GO" id="GO:0043235">
    <property type="term" value="C:receptor complex"/>
    <property type="evidence" value="ECO:0007669"/>
    <property type="project" value="TreeGrafter"/>
</dbReference>
<evidence type="ECO:0000256" key="1">
    <source>
        <dbReference type="ARBA" id="ARBA00004308"/>
    </source>
</evidence>
<dbReference type="InterPro" id="IPR051221">
    <property type="entry name" value="LDLR-related"/>
</dbReference>
<dbReference type="SUPFAM" id="SSF57196">
    <property type="entry name" value="EGF/Laminin"/>
    <property type="match status" value="1"/>
</dbReference>
<dbReference type="SMART" id="SM00192">
    <property type="entry name" value="LDLa"/>
    <property type="match status" value="7"/>
</dbReference>
<feature type="disulfide bond" evidence="14">
    <location>
        <begin position="166"/>
        <end position="181"/>
    </location>
</feature>
<evidence type="ECO:0000256" key="11">
    <source>
        <dbReference type="ARBA" id="ARBA00023157"/>
    </source>
</evidence>
<keyword evidence="8" id="KW-0677">Repeat</keyword>
<feature type="domain" description="EGF-like" evidence="19">
    <location>
        <begin position="391"/>
        <end position="433"/>
    </location>
</feature>
<feature type="disulfide bond" evidence="14">
    <location>
        <begin position="331"/>
        <end position="346"/>
    </location>
</feature>
<feature type="disulfide bond" evidence="14">
    <location>
        <begin position="293"/>
        <end position="308"/>
    </location>
</feature>
<sequence length="923" mass="104424">MFNLLTQLIILTLLIDPSIQVPSPKGHESVLFSLTCEPNAFHCTSDDLCLPKRWQCDGDKDCIDGSDEVNCTNPDVTAILCDKKTEFHCSKTMTTYYGDKAITRLLGFPPRFMQCIPRDYVCDGHIDCQNGEDEDNCPDLICSPGTFKCPQTHTDKGSCVPESWKCDGSKDCIDGSDEEGCDTTIKCEENHFKCETGRQCIYKKWVCDGEKDCFDGSDEKNCTKTCNFATHFECKDDSRCLPLHYKCDGESDCTDHSDEYNCTTFFPSNKKNCGQDEFSCGGNTHCISLEWVCDGDIDCPDESDEKGCNVNKCSENQMKCDNVCKPKQLWCNGVVDCNDGEDEKNCKTPEKFKQPCDPTTQYKCFKSANICIDYEYLCTNNFDNSTCWGFACHENIHSCQKGSPNCNCRDTSKNSSVCYCHKGFELSENGRCVDINECKIVGSCDQICLNRPGTFQCGCYHGYQLIPAEDDKKVPHKCRVLGSEPLVLVTNRASIRRYHVDKQIVSGLVEGLHSAVAMDYWHKYGIIAWADLLNEHIMGCQYPGYKPIFNISSCGSGKEKVLVRNITNADGLAFDWVHGLLFWTDSYKKQINVAEIRTGKTKILFNTSLDEPRAIAVDPAAGVIFWTDWGKNPKIERAGIDTKFRTTIVSGEYLKWPNGLTLDILEKKVYFADAKHKIISSCDYWGNNFKTLIHSHEKLKHPYSLAVFEDKIYWSDWDKDAIISANKFTGGNVTEALKHVPSPMTVRVFHEAVQPEYPDKCQTHRCIDLCLPKAHYRSSIEDQKNITNELPYSCVCSEESILIDKKCYPKDAAPSKDSDSIDETVVTILWDVGVFLTFITFLIVYLVYTRHHPIAVRLMRFTSPMYKRTFDEETVDMDEITGRTIINTSRSSLTSDSQLIDNSITNMDPVLNFANPVYTESRE</sequence>
<evidence type="ECO:0000256" key="15">
    <source>
        <dbReference type="PROSITE-ProRule" id="PRU00461"/>
    </source>
</evidence>
<evidence type="ECO:0000256" key="16">
    <source>
        <dbReference type="SAM" id="Phobius"/>
    </source>
</evidence>
<dbReference type="SMART" id="SM00181">
    <property type="entry name" value="EGF"/>
    <property type="match status" value="3"/>
</dbReference>
<protein>
    <submittedName>
        <fullName evidence="21">EGF-like domain-containing protein</fullName>
    </submittedName>
</protein>
<keyword evidence="5" id="KW-0254">Endocytosis</keyword>
<evidence type="ECO:0000256" key="2">
    <source>
        <dbReference type="ARBA" id="ARBA00004479"/>
    </source>
</evidence>
<dbReference type="Gene3D" id="2.120.10.30">
    <property type="entry name" value="TolB, C-terminal domain"/>
    <property type="match status" value="1"/>
</dbReference>
<dbReference type="AlphaFoldDB" id="A0A0N4Z414"/>
<dbReference type="Pfam" id="PF00058">
    <property type="entry name" value="Ldl_recept_b"/>
    <property type="match status" value="3"/>
</dbReference>
<keyword evidence="11 14" id="KW-1015">Disulfide bond</keyword>
<dbReference type="GO" id="GO:0042562">
    <property type="term" value="F:hormone binding"/>
    <property type="evidence" value="ECO:0007669"/>
    <property type="project" value="TreeGrafter"/>
</dbReference>
<dbReference type="SMART" id="SM00135">
    <property type="entry name" value="LY"/>
    <property type="match status" value="4"/>
</dbReference>
<dbReference type="InterPro" id="IPR036055">
    <property type="entry name" value="LDL_receptor-like_sf"/>
</dbReference>
<dbReference type="PANTHER" id="PTHR22722">
    <property type="entry name" value="LOW-DENSITY LIPOPROTEIN RECEPTOR-RELATED PROTEIN 2-RELATED"/>
    <property type="match status" value="1"/>
</dbReference>
<name>A0A0N4Z414_PARTI</name>
<dbReference type="CDD" id="cd00054">
    <property type="entry name" value="EGF_CA"/>
    <property type="match status" value="1"/>
</dbReference>
<dbReference type="Gene3D" id="2.10.25.10">
    <property type="entry name" value="Laminin"/>
    <property type="match status" value="1"/>
</dbReference>
<dbReference type="InterPro" id="IPR011042">
    <property type="entry name" value="6-blade_b-propeller_TolB-like"/>
</dbReference>
<evidence type="ECO:0000256" key="5">
    <source>
        <dbReference type="ARBA" id="ARBA00022583"/>
    </source>
</evidence>
<organism evidence="20 21">
    <name type="scientific">Parastrongyloides trichosuri</name>
    <name type="common">Possum-specific nematode worm</name>
    <dbReference type="NCBI Taxonomy" id="131310"/>
    <lineage>
        <taxon>Eukaryota</taxon>
        <taxon>Metazoa</taxon>
        <taxon>Ecdysozoa</taxon>
        <taxon>Nematoda</taxon>
        <taxon>Chromadorea</taxon>
        <taxon>Rhabditida</taxon>
        <taxon>Tylenchina</taxon>
        <taxon>Panagrolaimomorpha</taxon>
        <taxon>Strongyloidoidea</taxon>
        <taxon>Strongyloididae</taxon>
        <taxon>Parastrongyloides</taxon>
    </lineage>
</organism>
<feature type="signal peptide" evidence="17">
    <location>
        <begin position="1"/>
        <end position="20"/>
    </location>
</feature>
<dbReference type="PROSITE" id="PS51120">
    <property type="entry name" value="LDLRB"/>
    <property type="match status" value="2"/>
</dbReference>
<evidence type="ECO:0000256" key="10">
    <source>
        <dbReference type="ARBA" id="ARBA00023136"/>
    </source>
</evidence>
<dbReference type="FunFam" id="2.120.10.30:FF:000241">
    <property type="entry name" value="Low-density lipoprotein receptor-related protein 6"/>
    <property type="match status" value="1"/>
</dbReference>
<dbReference type="InterPro" id="IPR018097">
    <property type="entry name" value="EGF_Ca-bd_CS"/>
</dbReference>
<keyword evidence="13" id="KW-0325">Glycoprotein</keyword>
<evidence type="ECO:0000256" key="7">
    <source>
        <dbReference type="ARBA" id="ARBA00022729"/>
    </source>
</evidence>
<evidence type="ECO:0000259" key="18">
    <source>
        <dbReference type="SMART" id="SM00179"/>
    </source>
</evidence>
<dbReference type="GO" id="GO:0016324">
    <property type="term" value="C:apical plasma membrane"/>
    <property type="evidence" value="ECO:0007669"/>
    <property type="project" value="TreeGrafter"/>
</dbReference>
<evidence type="ECO:0000313" key="21">
    <source>
        <dbReference type="WBParaSite" id="PTRK_0000173200.1"/>
    </source>
</evidence>
<proteinExistence type="inferred from homology"/>
<feature type="chain" id="PRO_5005891046" evidence="17">
    <location>
        <begin position="21"/>
        <end position="923"/>
    </location>
</feature>
<dbReference type="FunFam" id="2.10.25.10:FF:000009">
    <property type="entry name" value="Low-density lipoprotein receptor isoform 1"/>
    <property type="match status" value="1"/>
</dbReference>
<dbReference type="GO" id="GO:0006898">
    <property type="term" value="P:receptor-mediated endocytosis"/>
    <property type="evidence" value="ECO:0007669"/>
    <property type="project" value="TreeGrafter"/>
</dbReference>
<keyword evidence="10 16" id="KW-0472">Membrane</keyword>
<dbReference type="SUPFAM" id="SSF63825">
    <property type="entry name" value="YWTD domain"/>
    <property type="match status" value="1"/>
</dbReference>
<evidence type="ECO:0000256" key="3">
    <source>
        <dbReference type="ARBA" id="ARBA00009939"/>
    </source>
</evidence>
<evidence type="ECO:0000256" key="4">
    <source>
        <dbReference type="ARBA" id="ARBA00022536"/>
    </source>
</evidence>
<dbReference type="PANTHER" id="PTHR22722:SF14">
    <property type="entry name" value="MEGALIN, ISOFORM A"/>
    <property type="match status" value="1"/>
</dbReference>
<feature type="disulfide bond" evidence="14">
    <location>
        <begin position="207"/>
        <end position="222"/>
    </location>
</feature>
<evidence type="ECO:0000256" key="9">
    <source>
        <dbReference type="ARBA" id="ARBA00022989"/>
    </source>
</evidence>
<evidence type="ECO:0000313" key="20">
    <source>
        <dbReference type="Proteomes" id="UP000038045"/>
    </source>
</evidence>
<feature type="domain" description="EGF-like" evidence="19">
    <location>
        <begin position="437"/>
        <end position="479"/>
    </location>
</feature>
<keyword evidence="12" id="KW-0675">Receptor</keyword>
<comment type="caution">
    <text evidence="14">Lacks conserved residue(s) required for the propagation of feature annotation.</text>
</comment>
<dbReference type="STRING" id="131310.A0A0N4Z414"/>
<dbReference type="Proteomes" id="UP000038045">
    <property type="component" value="Unplaced"/>
</dbReference>
<dbReference type="SUPFAM" id="SSF57424">
    <property type="entry name" value="LDL receptor-like module"/>
    <property type="match status" value="7"/>
</dbReference>
<dbReference type="CDD" id="cd00112">
    <property type="entry name" value="LDLa"/>
    <property type="match status" value="7"/>
</dbReference>
<accession>A0A0N4Z414</accession>
<feature type="transmembrane region" description="Helical" evidence="16">
    <location>
        <begin position="828"/>
        <end position="848"/>
    </location>
</feature>
<comment type="similarity">
    <text evidence="3">Belongs to the LDLR family.</text>
</comment>
<feature type="disulfide bond" evidence="14">
    <location>
        <begin position="247"/>
        <end position="262"/>
    </location>
</feature>
<dbReference type="PROSITE" id="PS01187">
    <property type="entry name" value="EGF_CA"/>
    <property type="match status" value="1"/>
</dbReference>
<keyword evidence="9 16" id="KW-1133">Transmembrane helix</keyword>
<dbReference type="GO" id="GO:0005509">
    <property type="term" value="F:calcium ion binding"/>
    <property type="evidence" value="ECO:0007669"/>
    <property type="project" value="InterPro"/>
</dbReference>
<keyword evidence="7 17" id="KW-0732">Signal</keyword>
<dbReference type="PROSITE" id="PS50068">
    <property type="entry name" value="LDLRA_2"/>
    <property type="match status" value="7"/>
</dbReference>
<evidence type="ECO:0000256" key="17">
    <source>
        <dbReference type="SAM" id="SignalP"/>
    </source>
</evidence>
<evidence type="ECO:0000256" key="14">
    <source>
        <dbReference type="PROSITE-ProRule" id="PRU00124"/>
    </source>
</evidence>
<dbReference type="InterPro" id="IPR001881">
    <property type="entry name" value="EGF-like_Ca-bd_dom"/>
</dbReference>
<keyword evidence="20" id="KW-1185">Reference proteome</keyword>
<feature type="disulfide bond" evidence="14">
    <location>
        <begin position="56"/>
        <end position="71"/>
    </location>
</feature>
<evidence type="ECO:0000256" key="8">
    <source>
        <dbReference type="ARBA" id="ARBA00022737"/>
    </source>
</evidence>
<dbReference type="InterPro" id="IPR000742">
    <property type="entry name" value="EGF"/>
</dbReference>
<evidence type="ECO:0000256" key="13">
    <source>
        <dbReference type="ARBA" id="ARBA00023180"/>
    </source>
</evidence>
<comment type="subcellular location">
    <subcellularLocation>
        <location evidence="1">Endomembrane system</location>
    </subcellularLocation>
    <subcellularLocation>
        <location evidence="2">Membrane</location>
        <topology evidence="2">Single-pass type I membrane protein</topology>
    </subcellularLocation>
</comment>
<dbReference type="GO" id="GO:0012505">
    <property type="term" value="C:endomembrane system"/>
    <property type="evidence" value="ECO:0007669"/>
    <property type="project" value="UniProtKB-SubCell"/>
</dbReference>
<dbReference type="FunFam" id="4.10.400.10:FF:000002">
    <property type="entry name" value="Low-density lipoprotein receptor-related protein 1"/>
    <property type="match status" value="1"/>
</dbReference>
<dbReference type="InterPro" id="IPR002172">
    <property type="entry name" value="LDrepeatLR_classA_rpt"/>
</dbReference>
<feature type="repeat" description="LDL-receptor class B" evidence="15">
    <location>
        <begin position="579"/>
        <end position="621"/>
    </location>
</feature>
<feature type="disulfide bond" evidence="14">
    <location>
        <begin position="122"/>
        <end position="137"/>
    </location>
</feature>
<keyword evidence="6 16" id="KW-0812">Transmembrane</keyword>
<dbReference type="InterPro" id="IPR000033">
    <property type="entry name" value="LDLR_classB_rpt"/>
</dbReference>
<dbReference type="InterPro" id="IPR023415">
    <property type="entry name" value="LDLR_class-A_CS"/>
</dbReference>
<dbReference type="Gene3D" id="4.10.400.10">
    <property type="entry name" value="Low-density Lipoprotein Receptor"/>
    <property type="match status" value="7"/>
</dbReference>
<evidence type="ECO:0000256" key="6">
    <source>
        <dbReference type="ARBA" id="ARBA00022692"/>
    </source>
</evidence>
<evidence type="ECO:0000256" key="12">
    <source>
        <dbReference type="ARBA" id="ARBA00023170"/>
    </source>
</evidence>
<dbReference type="SMART" id="SM00179">
    <property type="entry name" value="EGF_CA"/>
    <property type="match status" value="1"/>
</dbReference>
<dbReference type="Pfam" id="PF00057">
    <property type="entry name" value="Ldl_recept_a"/>
    <property type="match status" value="6"/>
</dbReference>